<evidence type="ECO:0000256" key="5">
    <source>
        <dbReference type="RuleBase" id="RU000383"/>
    </source>
</evidence>
<comment type="similarity">
    <text evidence="1 5">Belongs to the cyclin family.</text>
</comment>
<dbReference type="InterPro" id="IPR046965">
    <property type="entry name" value="Cyclin_A/B-like"/>
</dbReference>
<dbReference type="Pfam" id="PF02984">
    <property type="entry name" value="Cyclin_C"/>
    <property type="match status" value="1"/>
</dbReference>
<proteinExistence type="inferred from homology"/>
<evidence type="ECO:0000259" key="6">
    <source>
        <dbReference type="SMART" id="SM00385"/>
    </source>
</evidence>
<dbReference type="PANTHER" id="PTHR10177">
    <property type="entry name" value="CYCLINS"/>
    <property type="match status" value="1"/>
</dbReference>
<evidence type="ECO:0000256" key="1">
    <source>
        <dbReference type="ARBA" id="ARBA00008742"/>
    </source>
</evidence>
<dbReference type="GO" id="GO:0016538">
    <property type="term" value="F:cyclin-dependent protein serine/threonine kinase regulator activity"/>
    <property type="evidence" value="ECO:0007669"/>
    <property type="project" value="InterPro"/>
</dbReference>
<dbReference type="STRING" id="1344416.A0A139B0I6"/>
<dbReference type="OrthoDB" id="5590282at2759"/>
<organism evidence="7 8">
    <name type="scientific">Gonapodya prolifera (strain JEL478)</name>
    <name type="common">Monoblepharis prolifera</name>
    <dbReference type="NCBI Taxonomy" id="1344416"/>
    <lineage>
        <taxon>Eukaryota</taxon>
        <taxon>Fungi</taxon>
        <taxon>Fungi incertae sedis</taxon>
        <taxon>Chytridiomycota</taxon>
        <taxon>Chytridiomycota incertae sedis</taxon>
        <taxon>Monoblepharidomycetes</taxon>
        <taxon>Monoblepharidales</taxon>
        <taxon>Gonapodyaceae</taxon>
        <taxon>Gonapodya</taxon>
    </lineage>
</organism>
<dbReference type="AlphaFoldDB" id="A0A139B0I6"/>
<accession>A0A139B0I6</accession>
<dbReference type="Pfam" id="PF00134">
    <property type="entry name" value="Cyclin_N"/>
    <property type="match status" value="1"/>
</dbReference>
<sequence>MAVLREEEVLLPPLPCYMNYQADLSWSMRRTLVEWLSEVHSEFDLRPETLFLSIGIMDRYLSRRVVPCLEFQLVGVTSLWLASKYEEIHGRVPCLQQLSYVCCNAYRVDDFVQMELRLLQELNYNLSIPSPEAFLKLQCGLLFRDAQTHAAVGGTAHNQACGCNDVTMPSAPSSRGTLPARLQDHIPCILAAARYLCELTLVHKRFVGCRPSMIATAAFVLAEKILGCGIIRVSLPCVPRGSL</sequence>
<feature type="domain" description="Cyclin-like" evidence="6">
    <location>
        <begin position="34"/>
        <end position="120"/>
    </location>
</feature>
<dbReference type="InterPro" id="IPR013763">
    <property type="entry name" value="Cyclin-like_dom"/>
</dbReference>
<dbReference type="SUPFAM" id="SSF47954">
    <property type="entry name" value="Cyclin-like"/>
    <property type="match status" value="2"/>
</dbReference>
<dbReference type="InterPro" id="IPR006671">
    <property type="entry name" value="Cyclin_N"/>
</dbReference>
<dbReference type="PROSITE" id="PS00292">
    <property type="entry name" value="CYCLINS"/>
    <property type="match status" value="1"/>
</dbReference>
<dbReference type="InterPro" id="IPR036915">
    <property type="entry name" value="Cyclin-like_sf"/>
</dbReference>
<evidence type="ECO:0000313" key="7">
    <source>
        <dbReference type="EMBL" id="KXS22508.1"/>
    </source>
</evidence>
<dbReference type="SMART" id="SM00385">
    <property type="entry name" value="CYCLIN"/>
    <property type="match status" value="1"/>
</dbReference>
<dbReference type="GO" id="GO:0051301">
    <property type="term" value="P:cell division"/>
    <property type="evidence" value="ECO:0007669"/>
    <property type="project" value="UniProtKB-KW"/>
</dbReference>
<keyword evidence="2" id="KW-0132">Cell division</keyword>
<gene>
    <name evidence="7" type="ORF">M427DRAFT_174253</name>
</gene>
<evidence type="ECO:0000256" key="2">
    <source>
        <dbReference type="ARBA" id="ARBA00022618"/>
    </source>
</evidence>
<dbReference type="GO" id="GO:0051726">
    <property type="term" value="P:regulation of cell cycle"/>
    <property type="evidence" value="ECO:0007669"/>
    <property type="project" value="UniProtKB-ARBA"/>
</dbReference>
<evidence type="ECO:0000313" key="8">
    <source>
        <dbReference type="Proteomes" id="UP000070544"/>
    </source>
</evidence>
<dbReference type="Proteomes" id="UP000070544">
    <property type="component" value="Unassembled WGS sequence"/>
</dbReference>
<dbReference type="EMBL" id="KQ965731">
    <property type="protein sequence ID" value="KXS22508.1"/>
    <property type="molecule type" value="Genomic_DNA"/>
</dbReference>
<evidence type="ECO:0000256" key="4">
    <source>
        <dbReference type="ARBA" id="ARBA00023306"/>
    </source>
</evidence>
<evidence type="ECO:0000256" key="3">
    <source>
        <dbReference type="ARBA" id="ARBA00023127"/>
    </source>
</evidence>
<keyword evidence="4" id="KW-0131">Cell cycle</keyword>
<dbReference type="InterPro" id="IPR048258">
    <property type="entry name" value="Cyclins_cyclin-box"/>
</dbReference>
<dbReference type="InterPro" id="IPR039361">
    <property type="entry name" value="Cyclin"/>
</dbReference>
<reference evidence="7 8" key="1">
    <citation type="journal article" date="2015" name="Genome Biol. Evol.">
        <title>Phylogenomic analyses indicate that early fungi evolved digesting cell walls of algal ancestors of land plants.</title>
        <authorList>
            <person name="Chang Y."/>
            <person name="Wang S."/>
            <person name="Sekimoto S."/>
            <person name="Aerts A.L."/>
            <person name="Choi C."/>
            <person name="Clum A."/>
            <person name="LaButti K.M."/>
            <person name="Lindquist E.A."/>
            <person name="Yee Ngan C."/>
            <person name="Ohm R.A."/>
            <person name="Salamov A.A."/>
            <person name="Grigoriev I.V."/>
            <person name="Spatafora J.W."/>
            <person name="Berbee M.L."/>
        </authorList>
    </citation>
    <scope>NUCLEOTIDE SEQUENCE [LARGE SCALE GENOMIC DNA]</scope>
    <source>
        <strain evidence="7 8">JEL478</strain>
    </source>
</reference>
<dbReference type="PIRSF" id="PIRSF001771">
    <property type="entry name" value="Cyclin_A_B_D_E"/>
    <property type="match status" value="1"/>
</dbReference>
<keyword evidence="3 5" id="KW-0195">Cyclin</keyword>
<dbReference type="FunFam" id="1.10.472.10:FF:000010">
    <property type="entry name" value="G1/S-specific cyclin Cln1"/>
    <property type="match status" value="1"/>
</dbReference>
<dbReference type="CDD" id="cd20537">
    <property type="entry name" value="CYCLIN_CCNO-like_rpt2"/>
    <property type="match status" value="1"/>
</dbReference>
<dbReference type="Gene3D" id="1.10.472.10">
    <property type="entry name" value="Cyclin-like"/>
    <property type="match status" value="2"/>
</dbReference>
<dbReference type="GO" id="GO:0044772">
    <property type="term" value="P:mitotic cell cycle phase transition"/>
    <property type="evidence" value="ECO:0007669"/>
    <property type="project" value="InterPro"/>
</dbReference>
<keyword evidence="8" id="KW-1185">Reference proteome</keyword>
<protein>
    <recommendedName>
        <fullName evidence="6">Cyclin-like domain-containing protein</fullName>
    </recommendedName>
</protein>
<dbReference type="InterPro" id="IPR004367">
    <property type="entry name" value="Cyclin_C-dom"/>
</dbReference>
<name>A0A139B0I6_GONPJ</name>